<dbReference type="AlphaFoldDB" id="A0A7Y9RUB7"/>
<keyword evidence="4" id="KW-1185">Reference proteome</keyword>
<feature type="compositionally biased region" description="Low complexity" evidence="1">
    <location>
        <begin position="23"/>
        <end position="32"/>
    </location>
</feature>
<comment type="caution">
    <text evidence="3">The sequence shown here is derived from an EMBL/GenBank/DDBJ whole genome shotgun (WGS) entry which is preliminary data.</text>
</comment>
<keyword evidence="2" id="KW-0472">Membrane</keyword>
<evidence type="ECO:0000256" key="2">
    <source>
        <dbReference type="SAM" id="Phobius"/>
    </source>
</evidence>
<feature type="transmembrane region" description="Helical" evidence="2">
    <location>
        <begin position="116"/>
        <end position="133"/>
    </location>
</feature>
<feature type="transmembrane region" description="Helical" evidence="2">
    <location>
        <begin position="49"/>
        <end position="70"/>
    </location>
</feature>
<evidence type="ECO:0000313" key="4">
    <source>
        <dbReference type="Proteomes" id="UP000544110"/>
    </source>
</evidence>
<organism evidence="3 4">
    <name type="scientific">Nocardioides perillae</name>
    <dbReference type="NCBI Taxonomy" id="1119534"/>
    <lineage>
        <taxon>Bacteria</taxon>
        <taxon>Bacillati</taxon>
        <taxon>Actinomycetota</taxon>
        <taxon>Actinomycetes</taxon>
        <taxon>Propionibacteriales</taxon>
        <taxon>Nocardioidaceae</taxon>
        <taxon>Nocardioides</taxon>
    </lineage>
</organism>
<reference evidence="3 4" key="1">
    <citation type="submission" date="2020-07" db="EMBL/GenBank/DDBJ databases">
        <title>Sequencing the genomes of 1000 actinobacteria strains.</title>
        <authorList>
            <person name="Klenk H.-P."/>
        </authorList>
    </citation>
    <scope>NUCLEOTIDE SEQUENCE [LARGE SCALE GENOMIC DNA]</scope>
    <source>
        <strain evidence="3 4">DSM 24552</strain>
    </source>
</reference>
<name>A0A7Y9RUB7_9ACTN</name>
<accession>A0A7Y9RUB7</accession>
<keyword evidence="2" id="KW-0812">Transmembrane</keyword>
<evidence type="ECO:0000256" key="1">
    <source>
        <dbReference type="SAM" id="MobiDB-lite"/>
    </source>
</evidence>
<proteinExistence type="predicted"/>
<dbReference type="Proteomes" id="UP000544110">
    <property type="component" value="Unassembled WGS sequence"/>
</dbReference>
<dbReference type="EMBL" id="JACCAC010000001">
    <property type="protein sequence ID" value="NYG55489.1"/>
    <property type="molecule type" value="Genomic_DNA"/>
</dbReference>
<dbReference type="RefSeq" id="WP_218848780.1">
    <property type="nucleotide sequence ID" value="NZ_JACCAC010000001.1"/>
</dbReference>
<feature type="region of interest" description="Disordered" evidence="1">
    <location>
        <begin position="1"/>
        <end position="32"/>
    </location>
</feature>
<sequence>MLGKTKKPTATHDETEGAAAPQTRASRTSRPRPSIDVTAAAVRTRVAQLLWLVAVVAALFLAVGALLVALDANEANDLVDFVVSGAGVVDLGIFSREAGEGIFDFSGDNADTKRALVNWGIGAVAWLVVGKLVERVVQP</sequence>
<gene>
    <name evidence="3" type="ORF">BJ989_001793</name>
</gene>
<protein>
    <submittedName>
        <fullName evidence="3">Putative membrane protein</fullName>
    </submittedName>
</protein>
<evidence type="ECO:0000313" key="3">
    <source>
        <dbReference type="EMBL" id="NYG55489.1"/>
    </source>
</evidence>
<keyword evidence="2" id="KW-1133">Transmembrane helix</keyword>